<keyword evidence="3 9" id="KW-0808">Transferase</keyword>
<evidence type="ECO:0000313" key="11">
    <source>
        <dbReference type="Proteomes" id="UP000507470"/>
    </source>
</evidence>
<keyword evidence="4" id="KW-0812">Transmembrane</keyword>
<dbReference type="EMBL" id="CACVKT020006822">
    <property type="protein sequence ID" value="CAC5403707.1"/>
    <property type="molecule type" value="Genomic_DNA"/>
</dbReference>
<gene>
    <name evidence="10" type="ORF">MCOR_37579</name>
</gene>
<dbReference type="Pfam" id="PF03567">
    <property type="entry name" value="Sulfotransfer_2"/>
    <property type="match status" value="1"/>
</dbReference>
<keyword evidence="9" id="KW-0735">Signal-anchor</keyword>
<keyword evidence="7" id="KW-0472">Membrane</keyword>
<keyword evidence="8 9" id="KW-0325">Glycoprotein</keyword>
<evidence type="ECO:0000256" key="7">
    <source>
        <dbReference type="ARBA" id="ARBA00023136"/>
    </source>
</evidence>
<dbReference type="GO" id="GO:0008146">
    <property type="term" value="F:sulfotransferase activity"/>
    <property type="evidence" value="ECO:0007669"/>
    <property type="project" value="InterPro"/>
</dbReference>
<evidence type="ECO:0000256" key="9">
    <source>
        <dbReference type="RuleBase" id="RU364020"/>
    </source>
</evidence>
<evidence type="ECO:0000256" key="3">
    <source>
        <dbReference type="ARBA" id="ARBA00022679"/>
    </source>
</evidence>
<name>A0A6J8D7T5_MYTCO</name>
<proteinExistence type="inferred from homology"/>
<evidence type="ECO:0000256" key="8">
    <source>
        <dbReference type="ARBA" id="ARBA00023180"/>
    </source>
</evidence>
<keyword evidence="9" id="KW-0119">Carbohydrate metabolism</keyword>
<sequence>MNTNLTDLSLVHKMDLPIIFREYRDVDVKNISKSAFSVLFVRDPYSRLFSGYIDKFLYPNPHYWSVYGGNIISKYRKNASVESMQCGYDVTFAEFVEYVVDTYDYKPRLLEDHFSPIHQHCRPCEIDYKIIGKMETFGEDVNYVFHELGDIDIKQLSVERNFSEELLQIANDLRYYKNINKTCLGAVNVFERVRQTLYLRGFLSKDKISNFNISSLKASNVKQYTRVLSNKISKGERRQRLVSHYKSLGKSLLNRVGRFVKADCVLFGYDERPDDIFND</sequence>
<accession>A0A6J8D7T5</accession>
<evidence type="ECO:0000256" key="4">
    <source>
        <dbReference type="ARBA" id="ARBA00022692"/>
    </source>
</evidence>
<keyword evidence="5" id="KW-1133">Transmembrane helix</keyword>
<evidence type="ECO:0000256" key="1">
    <source>
        <dbReference type="ARBA" id="ARBA00004323"/>
    </source>
</evidence>
<evidence type="ECO:0000256" key="2">
    <source>
        <dbReference type="ARBA" id="ARBA00006339"/>
    </source>
</evidence>
<reference evidence="10 11" key="1">
    <citation type="submission" date="2020-06" db="EMBL/GenBank/DDBJ databases">
        <authorList>
            <person name="Li R."/>
            <person name="Bekaert M."/>
        </authorList>
    </citation>
    <scope>NUCLEOTIDE SEQUENCE [LARGE SCALE GENOMIC DNA]</scope>
    <source>
        <strain evidence="11">wild</strain>
    </source>
</reference>
<organism evidence="10 11">
    <name type="scientific">Mytilus coruscus</name>
    <name type="common">Sea mussel</name>
    <dbReference type="NCBI Taxonomy" id="42192"/>
    <lineage>
        <taxon>Eukaryota</taxon>
        <taxon>Metazoa</taxon>
        <taxon>Spiralia</taxon>
        <taxon>Lophotrochozoa</taxon>
        <taxon>Mollusca</taxon>
        <taxon>Bivalvia</taxon>
        <taxon>Autobranchia</taxon>
        <taxon>Pteriomorphia</taxon>
        <taxon>Mytilida</taxon>
        <taxon>Mytiloidea</taxon>
        <taxon>Mytilidae</taxon>
        <taxon>Mytilinae</taxon>
        <taxon>Mytilus</taxon>
    </lineage>
</organism>
<keyword evidence="11" id="KW-1185">Reference proteome</keyword>
<dbReference type="GO" id="GO:0016051">
    <property type="term" value="P:carbohydrate biosynthetic process"/>
    <property type="evidence" value="ECO:0007669"/>
    <property type="project" value="InterPro"/>
</dbReference>
<evidence type="ECO:0000313" key="10">
    <source>
        <dbReference type="EMBL" id="CAC5403707.1"/>
    </source>
</evidence>
<dbReference type="EC" id="2.8.2.-" evidence="9"/>
<comment type="subcellular location">
    <subcellularLocation>
        <location evidence="1 9">Golgi apparatus membrane</location>
        <topology evidence="1 9">Single-pass type II membrane protein</topology>
    </subcellularLocation>
</comment>
<keyword evidence="6 9" id="KW-0333">Golgi apparatus</keyword>
<comment type="similarity">
    <text evidence="2 9">Belongs to the sulfotransferase 2 family.</text>
</comment>
<dbReference type="InterPro" id="IPR018011">
    <property type="entry name" value="Carb_sulfotrans_8-10"/>
</dbReference>
<evidence type="ECO:0000256" key="5">
    <source>
        <dbReference type="ARBA" id="ARBA00022989"/>
    </source>
</evidence>
<dbReference type="AlphaFoldDB" id="A0A6J8D7T5"/>
<protein>
    <recommendedName>
        <fullName evidence="9">Carbohydrate sulfotransferase</fullName>
        <ecNumber evidence="9">2.8.2.-</ecNumber>
    </recommendedName>
</protein>
<evidence type="ECO:0000256" key="6">
    <source>
        <dbReference type="ARBA" id="ARBA00023034"/>
    </source>
</evidence>
<dbReference type="InterPro" id="IPR005331">
    <property type="entry name" value="Sulfotransferase"/>
</dbReference>
<dbReference type="PANTHER" id="PTHR12137">
    <property type="entry name" value="CARBOHYDRATE SULFOTRANSFERASE"/>
    <property type="match status" value="1"/>
</dbReference>
<dbReference type="Proteomes" id="UP000507470">
    <property type="component" value="Unassembled WGS sequence"/>
</dbReference>
<dbReference type="GO" id="GO:0000139">
    <property type="term" value="C:Golgi membrane"/>
    <property type="evidence" value="ECO:0007669"/>
    <property type="project" value="UniProtKB-SubCell"/>
</dbReference>
<dbReference type="OrthoDB" id="6117100at2759"/>
<dbReference type="PANTHER" id="PTHR12137:SF54">
    <property type="entry name" value="CARBOHYDRATE SULFOTRANSFERASE"/>
    <property type="match status" value="1"/>
</dbReference>